<accession>A0A6A6HAX5</accession>
<dbReference type="AlphaFoldDB" id="A0A6A6HAX5"/>
<keyword evidence="3" id="KW-1185">Reference proteome</keyword>
<organism evidence="2 3">
    <name type="scientific">Viridothelium virens</name>
    <name type="common">Speckled blister lichen</name>
    <name type="synonym">Trypethelium virens</name>
    <dbReference type="NCBI Taxonomy" id="1048519"/>
    <lineage>
        <taxon>Eukaryota</taxon>
        <taxon>Fungi</taxon>
        <taxon>Dikarya</taxon>
        <taxon>Ascomycota</taxon>
        <taxon>Pezizomycotina</taxon>
        <taxon>Dothideomycetes</taxon>
        <taxon>Dothideomycetes incertae sedis</taxon>
        <taxon>Trypetheliales</taxon>
        <taxon>Trypetheliaceae</taxon>
        <taxon>Viridothelium</taxon>
    </lineage>
</organism>
<dbReference type="Proteomes" id="UP000800092">
    <property type="component" value="Unassembled WGS sequence"/>
</dbReference>
<keyword evidence="1" id="KW-1133">Transmembrane helix</keyword>
<keyword evidence="1" id="KW-0812">Transmembrane</keyword>
<evidence type="ECO:0000313" key="2">
    <source>
        <dbReference type="EMBL" id="KAF2235294.1"/>
    </source>
</evidence>
<evidence type="ECO:0000313" key="3">
    <source>
        <dbReference type="Proteomes" id="UP000800092"/>
    </source>
</evidence>
<dbReference type="EMBL" id="ML991792">
    <property type="protein sequence ID" value="KAF2235294.1"/>
    <property type="molecule type" value="Genomic_DNA"/>
</dbReference>
<reference evidence="2" key="1">
    <citation type="journal article" date="2020" name="Stud. Mycol.">
        <title>101 Dothideomycetes genomes: a test case for predicting lifestyles and emergence of pathogens.</title>
        <authorList>
            <person name="Haridas S."/>
            <person name="Albert R."/>
            <person name="Binder M."/>
            <person name="Bloem J."/>
            <person name="Labutti K."/>
            <person name="Salamov A."/>
            <person name="Andreopoulos B."/>
            <person name="Baker S."/>
            <person name="Barry K."/>
            <person name="Bills G."/>
            <person name="Bluhm B."/>
            <person name="Cannon C."/>
            <person name="Castanera R."/>
            <person name="Culley D."/>
            <person name="Daum C."/>
            <person name="Ezra D."/>
            <person name="Gonzalez J."/>
            <person name="Henrissat B."/>
            <person name="Kuo A."/>
            <person name="Liang C."/>
            <person name="Lipzen A."/>
            <person name="Lutzoni F."/>
            <person name="Magnuson J."/>
            <person name="Mondo S."/>
            <person name="Nolan M."/>
            <person name="Ohm R."/>
            <person name="Pangilinan J."/>
            <person name="Park H.-J."/>
            <person name="Ramirez L."/>
            <person name="Alfaro M."/>
            <person name="Sun H."/>
            <person name="Tritt A."/>
            <person name="Yoshinaga Y."/>
            <person name="Zwiers L.-H."/>
            <person name="Turgeon B."/>
            <person name="Goodwin S."/>
            <person name="Spatafora J."/>
            <person name="Crous P."/>
            <person name="Grigoriev I."/>
        </authorList>
    </citation>
    <scope>NUCLEOTIDE SEQUENCE</scope>
    <source>
        <strain evidence="2">Tuck. ex Michener</strain>
    </source>
</reference>
<dbReference type="OrthoDB" id="2386090at2759"/>
<feature type="transmembrane region" description="Helical" evidence="1">
    <location>
        <begin position="79"/>
        <end position="97"/>
    </location>
</feature>
<evidence type="ECO:0000256" key="1">
    <source>
        <dbReference type="SAM" id="Phobius"/>
    </source>
</evidence>
<protein>
    <submittedName>
        <fullName evidence="2">Uncharacterized protein</fullName>
    </submittedName>
</protein>
<gene>
    <name evidence="2" type="ORF">EV356DRAFT_122561</name>
</gene>
<keyword evidence="1" id="KW-0472">Membrane</keyword>
<proteinExistence type="predicted"/>
<name>A0A6A6HAX5_VIRVR</name>
<sequence>MLLRSINAVPSFRIGQCRSCSRIVSTLPFRRPRLTSIGYVSREWNSRITAQRGKTVYPERLLVYHVGVGKTALVGCIKVSTIMAFAFACLVVAPSFYNDPASPSWAPAAVIAMGAFPMIFVASVSAPFVSTIHLHLPPEARISKERMMRYTQLLGPGARLEITAIRLIGSRKTVGTRVSELRSFKSLFSIADLKRVPQKQAALGSSWNFQQKFYVGEKEASKRSRAPGAWDNIMRQIRKNSID</sequence>
<feature type="transmembrane region" description="Helical" evidence="1">
    <location>
        <begin position="109"/>
        <end position="136"/>
    </location>
</feature>